<dbReference type="GO" id="GO:0005125">
    <property type="term" value="F:cytokine activity"/>
    <property type="evidence" value="ECO:0007669"/>
    <property type="project" value="UniProtKB-KW"/>
</dbReference>
<dbReference type="InterPro" id="IPR001839">
    <property type="entry name" value="TGF-b_C"/>
</dbReference>
<evidence type="ECO:0000256" key="9">
    <source>
        <dbReference type="ARBA" id="ARBA00023180"/>
    </source>
</evidence>
<evidence type="ECO:0000313" key="16">
    <source>
        <dbReference type="EMBL" id="KAB0406661.1"/>
    </source>
</evidence>
<evidence type="ECO:0000256" key="3">
    <source>
        <dbReference type="ARBA" id="ARBA00022514"/>
    </source>
</evidence>
<keyword evidence="12" id="KW-0339">Growth factor</keyword>
<dbReference type="PANTHER" id="PTHR11848:SF78">
    <property type="entry name" value="GROWTH_DIFFERENTIATION FACTOR 15"/>
    <property type="match status" value="1"/>
</dbReference>
<evidence type="ECO:0000256" key="5">
    <source>
        <dbReference type="ARBA" id="ARBA00022685"/>
    </source>
</evidence>
<evidence type="ECO:0000256" key="8">
    <source>
        <dbReference type="ARBA" id="ARBA00023157"/>
    </source>
</evidence>
<feature type="domain" description="TGF-beta family profile" evidence="15">
    <location>
        <begin position="146"/>
        <end position="265"/>
    </location>
</feature>
<comment type="similarity">
    <text evidence="2 12">Belongs to the TGF-beta family.</text>
</comment>
<dbReference type="EMBL" id="SGJD01000154">
    <property type="protein sequence ID" value="KAB0406661.1"/>
    <property type="molecule type" value="Genomic_DNA"/>
</dbReference>
<keyword evidence="6" id="KW-0372">Hormone</keyword>
<feature type="signal peptide" evidence="14">
    <location>
        <begin position="1"/>
        <end position="29"/>
    </location>
</feature>
<dbReference type="FunFam" id="2.10.90.10:FF:000039">
    <property type="entry name" value="growth/differentiation factor 15"/>
    <property type="match status" value="1"/>
</dbReference>
<feature type="region of interest" description="Disordered" evidence="13">
    <location>
        <begin position="103"/>
        <end position="130"/>
    </location>
</feature>
<evidence type="ECO:0000256" key="2">
    <source>
        <dbReference type="ARBA" id="ARBA00006656"/>
    </source>
</evidence>
<sequence length="265" mass="28991">MPGQRPTPPHRSPMLLMLLMFSWLPSGGALSLAQEHLSAFPGPSNVHSSPDVSRFRELRKRYEDLLTRLRANQTREDSNPDLIPPEVRIFTPKRAELVGCDAATTASAQPRKLPGSRNTPATVAANGPVAGGVPQLELHWRTSATRGRRHAHARTRDGCPLGEGRCCRLQSLRASLEDLGWADWVLAPRELDVRMCIGACPSHFRSANTHAQMQARLHGLNPDAAPAPCCVPASYDPVVLMHQDSDGRVSLTPFDDLVAKDCHCV</sequence>
<name>A0A6A1QLN0_BALPH</name>
<evidence type="ECO:0000256" key="11">
    <source>
        <dbReference type="ARBA" id="ARBA00068934"/>
    </source>
</evidence>
<dbReference type="Proteomes" id="UP000437017">
    <property type="component" value="Unassembled WGS sequence"/>
</dbReference>
<dbReference type="SMART" id="SM00204">
    <property type="entry name" value="TGFB"/>
    <property type="match status" value="1"/>
</dbReference>
<evidence type="ECO:0000256" key="12">
    <source>
        <dbReference type="RuleBase" id="RU000354"/>
    </source>
</evidence>
<dbReference type="InterPro" id="IPR015615">
    <property type="entry name" value="TGF-beta-rel"/>
</dbReference>
<comment type="subcellular location">
    <subcellularLocation>
        <location evidence="1">Secreted</location>
    </subcellularLocation>
</comment>
<dbReference type="SUPFAM" id="SSF57501">
    <property type="entry name" value="Cystine-knot cytokines"/>
    <property type="match status" value="1"/>
</dbReference>
<dbReference type="GO" id="GO:0005179">
    <property type="term" value="F:hormone activity"/>
    <property type="evidence" value="ECO:0007669"/>
    <property type="project" value="UniProtKB-KW"/>
</dbReference>
<evidence type="ECO:0000256" key="7">
    <source>
        <dbReference type="ARBA" id="ARBA00022729"/>
    </source>
</evidence>
<keyword evidence="3" id="KW-0202">Cytokine</keyword>
<comment type="caution">
    <text evidence="16">The sequence shown here is derived from an EMBL/GenBank/DDBJ whole genome shotgun (WGS) entry which is preliminary data.</text>
</comment>
<keyword evidence="5" id="KW-0165">Cleavage on pair of basic residues</keyword>
<keyword evidence="9" id="KW-0325">Glycoprotein</keyword>
<evidence type="ECO:0000256" key="14">
    <source>
        <dbReference type="SAM" id="SignalP"/>
    </source>
</evidence>
<dbReference type="InterPro" id="IPR029034">
    <property type="entry name" value="Cystine-knot_cytokine"/>
</dbReference>
<dbReference type="GO" id="GO:0005615">
    <property type="term" value="C:extracellular space"/>
    <property type="evidence" value="ECO:0007669"/>
    <property type="project" value="UniProtKB-KW"/>
</dbReference>
<evidence type="ECO:0000256" key="4">
    <source>
        <dbReference type="ARBA" id="ARBA00022525"/>
    </source>
</evidence>
<organism evidence="16 17">
    <name type="scientific">Balaenoptera physalus</name>
    <name type="common">Fin whale</name>
    <name type="synonym">Balaena physalus</name>
    <dbReference type="NCBI Taxonomy" id="9770"/>
    <lineage>
        <taxon>Eukaryota</taxon>
        <taxon>Metazoa</taxon>
        <taxon>Chordata</taxon>
        <taxon>Craniata</taxon>
        <taxon>Vertebrata</taxon>
        <taxon>Euteleostomi</taxon>
        <taxon>Mammalia</taxon>
        <taxon>Eutheria</taxon>
        <taxon>Laurasiatheria</taxon>
        <taxon>Artiodactyla</taxon>
        <taxon>Whippomorpha</taxon>
        <taxon>Cetacea</taxon>
        <taxon>Mysticeti</taxon>
        <taxon>Balaenopteridae</taxon>
        <taxon>Balaenoptera</taxon>
    </lineage>
</organism>
<protein>
    <recommendedName>
        <fullName evidence="11">Growth/differentiation factor 15</fullName>
    </recommendedName>
</protein>
<keyword evidence="4" id="KW-0964">Secreted</keyword>
<reference evidence="16 17" key="1">
    <citation type="journal article" date="2019" name="PLoS ONE">
        <title>Genomic analyses reveal an absence of contemporary introgressive admixture between fin whales and blue whales, despite known hybrids.</title>
        <authorList>
            <person name="Westbury M.V."/>
            <person name="Petersen B."/>
            <person name="Lorenzen E.D."/>
        </authorList>
    </citation>
    <scope>NUCLEOTIDE SEQUENCE [LARGE SCALE GENOMIC DNA]</scope>
    <source>
        <strain evidence="16">FinWhale-01</strain>
    </source>
</reference>
<dbReference type="Gene3D" id="2.10.90.10">
    <property type="entry name" value="Cystine-knot cytokines"/>
    <property type="match status" value="1"/>
</dbReference>
<gene>
    <name evidence="16" type="ORF">E2I00_018667</name>
</gene>
<evidence type="ECO:0000256" key="1">
    <source>
        <dbReference type="ARBA" id="ARBA00004613"/>
    </source>
</evidence>
<dbReference type="AlphaFoldDB" id="A0A6A1QLN0"/>
<dbReference type="CDD" id="cd19376">
    <property type="entry name" value="TGF_beta_GDF15"/>
    <property type="match status" value="1"/>
</dbReference>
<dbReference type="PROSITE" id="PS51362">
    <property type="entry name" value="TGF_BETA_2"/>
    <property type="match status" value="1"/>
</dbReference>
<keyword evidence="17" id="KW-1185">Reference proteome</keyword>
<evidence type="ECO:0000256" key="13">
    <source>
        <dbReference type="SAM" id="MobiDB-lite"/>
    </source>
</evidence>
<evidence type="ECO:0000259" key="15">
    <source>
        <dbReference type="PROSITE" id="PS51362"/>
    </source>
</evidence>
<dbReference type="GO" id="GO:0008083">
    <property type="term" value="F:growth factor activity"/>
    <property type="evidence" value="ECO:0007669"/>
    <property type="project" value="UniProtKB-KW"/>
</dbReference>
<comment type="subunit">
    <text evidence="10">Homodimer; disulfide-linked. Interacts with GFRAL and RET; ligand of GFRAL, which mediates GDF15 internalization and cellular signaling through interaction with RET via the formation of a 2:2:2 ternary complex composed of GDF15, GFRAL and RET.</text>
</comment>
<evidence type="ECO:0000256" key="10">
    <source>
        <dbReference type="ARBA" id="ARBA00063341"/>
    </source>
</evidence>
<evidence type="ECO:0000313" key="17">
    <source>
        <dbReference type="Proteomes" id="UP000437017"/>
    </source>
</evidence>
<dbReference type="PANTHER" id="PTHR11848">
    <property type="entry name" value="TGF-BETA FAMILY"/>
    <property type="match status" value="1"/>
</dbReference>
<keyword evidence="7 14" id="KW-0732">Signal</keyword>
<feature type="chain" id="PRO_5025604631" description="Growth/differentiation factor 15" evidence="14">
    <location>
        <begin position="30"/>
        <end position="265"/>
    </location>
</feature>
<accession>A0A6A1QLN0</accession>
<dbReference type="Pfam" id="PF00019">
    <property type="entry name" value="TGF_beta"/>
    <property type="match status" value="1"/>
</dbReference>
<keyword evidence="8" id="KW-1015">Disulfide bond</keyword>
<proteinExistence type="inferred from homology"/>
<dbReference type="OrthoDB" id="10030979at2759"/>
<evidence type="ECO:0000256" key="6">
    <source>
        <dbReference type="ARBA" id="ARBA00022702"/>
    </source>
</evidence>